<dbReference type="PANTHER" id="PTHR40547">
    <property type="entry name" value="SLL0298 PROTEIN"/>
    <property type="match status" value="1"/>
</dbReference>
<organism evidence="3 4">
    <name type="scientific">Poseidonibacter parvus</name>
    <dbReference type="NCBI Taxonomy" id="1850254"/>
    <lineage>
        <taxon>Bacteria</taxon>
        <taxon>Pseudomonadati</taxon>
        <taxon>Campylobacterota</taxon>
        <taxon>Epsilonproteobacteria</taxon>
        <taxon>Campylobacterales</taxon>
        <taxon>Arcobacteraceae</taxon>
        <taxon>Poseidonibacter</taxon>
    </lineage>
</organism>
<keyword evidence="4" id="KW-1185">Reference proteome</keyword>
<dbReference type="KEGG" id="alp:LPB137_08265"/>
<keyword evidence="1" id="KW-0812">Transmembrane</keyword>
<dbReference type="STRING" id="1850254.LPB137_08265"/>
<dbReference type="PANTHER" id="PTHR40547:SF1">
    <property type="entry name" value="SLL0298 PROTEIN"/>
    <property type="match status" value="1"/>
</dbReference>
<feature type="transmembrane region" description="Helical" evidence="1">
    <location>
        <begin position="127"/>
        <end position="152"/>
    </location>
</feature>
<evidence type="ECO:0000256" key="1">
    <source>
        <dbReference type="SAM" id="Phobius"/>
    </source>
</evidence>
<evidence type="ECO:0000313" key="4">
    <source>
        <dbReference type="Proteomes" id="UP000186074"/>
    </source>
</evidence>
<proteinExistence type="predicted"/>
<dbReference type="OrthoDB" id="9794343at2"/>
<dbReference type="AlphaFoldDB" id="A0A1P8KMR9"/>
<dbReference type="EMBL" id="CP019070">
    <property type="protein sequence ID" value="APW65851.1"/>
    <property type="molecule type" value="Genomic_DNA"/>
</dbReference>
<protein>
    <recommendedName>
        <fullName evidence="2">DUF2062 domain-containing protein</fullName>
    </recommendedName>
</protein>
<dbReference type="Pfam" id="PF09835">
    <property type="entry name" value="DUF2062"/>
    <property type="match status" value="1"/>
</dbReference>
<evidence type="ECO:0000259" key="2">
    <source>
        <dbReference type="Pfam" id="PF09835"/>
    </source>
</evidence>
<name>A0A1P8KMR9_9BACT</name>
<feature type="domain" description="DUF2062" evidence="2">
    <location>
        <begin position="22"/>
        <end position="160"/>
    </location>
</feature>
<gene>
    <name evidence="3" type="ORF">LPB137_08265</name>
</gene>
<feature type="transmembrane region" description="Helical" evidence="1">
    <location>
        <begin position="42"/>
        <end position="71"/>
    </location>
</feature>
<accession>A0A1P8KMR9</accession>
<dbReference type="RefSeq" id="WP_076086931.1">
    <property type="nucleotide sequence ID" value="NZ_CP019070.1"/>
</dbReference>
<evidence type="ECO:0000313" key="3">
    <source>
        <dbReference type="EMBL" id="APW65851.1"/>
    </source>
</evidence>
<keyword evidence="1" id="KW-1133">Transmembrane helix</keyword>
<keyword evidence="1" id="KW-0472">Membrane</keyword>
<sequence>MPRAKLRKILPSHEKIKEQKILRIFGELLNKREIWSLSRKKILGGVFIGIFVAFIPMPFQMVLVAFLAILFKVNFPITLPLVWITNPLTMPFIYYAEYEIGNFILNVKDPIKFSFETMEQNIGEIALSLYVGTAFLSIVCSFGAVFILNLLWIRDVKRKRK</sequence>
<dbReference type="InterPro" id="IPR018639">
    <property type="entry name" value="DUF2062"/>
</dbReference>
<reference evidence="3 4" key="1">
    <citation type="submission" date="2017-01" db="EMBL/GenBank/DDBJ databases">
        <title>Genome sequencing of Arcobacter sp. LPB0137.</title>
        <authorList>
            <person name="Lee G.-W."/>
            <person name="Yi H."/>
        </authorList>
    </citation>
    <scope>NUCLEOTIDE SEQUENCE [LARGE SCALE GENOMIC DNA]</scope>
    <source>
        <strain evidence="3 4">LPB0137</strain>
    </source>
</reference>
<dbReference type="Proteomes" id="UP000186074">
    <property type="component" value="Chromosome"/>
</dbReference>